<protein>
    <submittedName>
        <fullName evidence="2">Uncharacterized protein</fullName>
    </submittedName>
</protein>
<proteinExistence type="predicted"/>
<accession>A0A0F9H5A7</accession>
<dbReference type="AlphaFoldDB" id="A0A0F9H5A7"/>
<dbReference type="EMBL" id="LAZR01017982">
    <property type="protein sequence ID" value="KKL98171.1"/>
    <property type="molecule type" value="Genomic_DNA"/>
</dbReference>
<evidence type="ECO:0000313" key="2">
    <source>
        <dbReference type="EMBL" id="KKL98171.1"/>
    </source>
</evidence>
<reference evidence="2" key="1">
    <citation type="journal article" date="2015" name="Nature">
        <title>Complex archaea that bridge the gap between prokaryotes and eukaryotes.</title>
        <authorList>
            <person name="Spang A."/>
            <person name="Saw J.H."/>
            <person name="Jorgensen S.L."/>
            <person name="Zaremba-Niedzwiedzka K."/>
            <person name="Martijn J."/>
            <person name="Lind A.E."/>
            <person name="van Eijk R."/>
            <person name="Schleper C."/>
            <person name="Guy L."/>
            <person name="Ettema T.J."/>
        </authorList>
    </citation>
    <scope>NUCLEOTIDE SEQUENCE</scope>
</reference>
<evidence type="ECO:0000256" key="1">
    <source>
        <dbReference type="SAM" id="MobiDB-lite"/>
    </source>
</evidence>
<comment type="caution">
    <text evidence="2">The sequence shown here is derived from an EMBL/GenBank/DDBJ whole genome shotgun (WGS) entry which is preliminary data.</text>
</comment>
<sequence length="48" mass="5613">MKRRITKKTVRMFLRFLGSSTKDSHRGNPLLKNPSYIKYKSASNQNRG</sequence>
<gene>
    <name evidence="2" type="ORF">LCGC14_1827070</name>
</gene>
<organism evidence="2">
    <name type="scientific">marine sediment metagenome</name>
    <dbReference type="NCBI Taxonomy" id="412755"/>
    <lineage>
        <taxon>unclassified sequences</taxon>
        <taxon>metagenomes</taxon>
        <taxon>ecological metagenomes</taxon>
    </lineage>
</organism>
<name>A0A0F9H5A7_9ZZZZ</name>
<feature type="region of interest" description="Disordered" evidence="1">
    <location>
        <begin position="21"/>
        <end position="48"/>
    </location>
</feature>